<dbReference type="Proteomes" id="UP000499080">
    <property type="component" value="Unassembled WGS sequence"/>
</dbReference>
<organism evidence="2 3">
    <name type="scientific">Araneus ventricosus</name>
    <name type="common">Orbweaver spider</name>
    <name type="synonym">Epeira ventricosa</name>
    <dbReference type="NCBI Taxonomy" id="182803"/>
    <lineage>
        <taxon>Eukaryota</taxon>
        <taxon>Metazoa</taxon>
        <taxon>Ecdysozoa</taxon>
        <taxon>Arthropoda</taxon>
        <taxon>Chelicerata</taxon>
        <taxon>Arachnida</taxon>
        <taxon>Araneae</taxon>
        <taxon>Araneomorphae</taxon>
        <taxon>Entelegynae</taxon>
        <taxon>Araneoidea</taxon>
        <taxon>Araneidae</taxon>
        <taxon>Araneus</taxon>
    </lineage>
</organism>
<gene>
    <name evidence="2" type="ORF">AVEN_120111_1</name>
</gene>
<evidence type="ECO:0000313" key="3">
    <source>
        <dbReference type="Proteomes" id="UP000499080"/>
    </source>
</evidence>
<proteinExistence type="predicted"/>
<protein>
    <submittedName>
        <fullName evidence="2">Uncharacterized protein</fullName>
    </submittedName>
</protein>
<reference evidence="2 3" key="1">
    <citation type="journal article" date="2019" name="Sci. Rep.">
        <title>Orb-weaving spider Araneus ventricosus genome elucidates the spidroin gene catalogue.</title>
        <authorList>
            <person name="Kono N."/>
            <person name="Nakamura H."/>
            <person name="Ohtoshi R."/>
            <person name="Moran D.A.P."/>
            <person name="Shinohara A."/>
            <person name="Yoshida Y."/>
            <person name="Fujiwara M."/>
            <person name="Mori M."/>
            <person name="Tomita M."/>
            <person name="Arakawa K."/>
        </authorList>
    </citation>
    <scope>NUCLEOTIDE SEQUENCE [LARGE SCALE GENOMIC DNA]</scope>
</reference>
<dbReference type="AlphaFoldDB" id="A0A4Y2DUR9"/>
<accession>A0A4Y2DUR9</accession>
<evidence type="ECO:0000256" key="1">
    <source>
        <dbReference type="SAM" id="MobiDB-lite"/>
    </source>
</evidence>
<feature type="region of interest" description="Disordered" evidence="1">
    <location>
        <begin position="1"/>
        <end position="23"/>
    </location>
</feature>
<feature type="compositionally biased region" description="Acidic residues" evidence="1">
    <location>
        <begin position="1"/>
        <end position="11"/>
    </location>
</feature>
<dbReference type="EMBL" id="BGPR01090628">
    <property type="protein sequence ID" value="GBM20057.1"/>
    <property type="molecule type" value="Genomic_DNA"/>
</dbReference>
<comment type="caution">
    <text evidence="2">The sequence shown here is derived from an EMBL/GenBank/DDBJ whole genome shotgun (WGS) entry which is preliminary data.</text>
</comment>
<sequence>MNCDEDEDDENGNDHDAEINKPSPQFIHCGWMRKWMSLISGSQFIHCRWMRKWMSLLIQAPVHPLLMDEKVDEPPYPGPSSSIVDEKVDEPPYLGPSSSIVDG</sequence>
<feature type="region of interest" description="Disordered" evidence="1">
    <location>
        <begin position="68"/>
        <end position="103"/>
    </location>
</feature>
<evidence type="ECO:0000313" key="2">
    <source>
        <dbReference type="EMBL" id="GBM20057.1"/>
    </source>
</evidence>
<name>A0A4Y2DUR9_ARAVE</name>
<keyword evidence="3" id="KW-1185">Reference proteome</keyword>